<dbReference type="EMBL" id="CACRXK020026603">
    <property type="protein sequence ID" value="CAB4040305.1"/>
    <property type="molecule type" value="Genomic_DNA"/>
</dbReference>
<gene>
    <name evidence="1" type="ORF">PACLA_8A066725</name>
</gene>
<keyword evidence="2" id="KW-1185">Reference proteome</keyword>
<dbReference type="InterPro" id="IPR003347">
    <property type="entry name" value="JmjC_dom"/>
</dbReference>
<sequence length="387" mass="45031">MTSLACRYFWTIQLAFLCLASSLPDTNAASQSCSTNDGHDSCCQNGENKYTVQEFTDEELFTRGHLKPFGSHRPPDEIVEELPFMISPQDFYMKYVVKHKPVVIKGAVKHWPAYKLWTDDYLERTYGDMMFNMETKDDDKYNIPKSMKLKEFLGIYHQADRYLVDEVPPDMRKEIILPLCLRCEEIDKYFFVSYFWFSQGNTSSAIHIDTDENMLCVVKGHKEVLMVSPEYSADLYADSSRVLGVLDINVASVDLEKYPRVKNVHYLKATVDEGDMVYIPQMWWHHVYSRVGRQQAVALWWKSKPWLKNGVRKSVPFPDHHKQMKKKVKHSYANILAEYEEWVQNVSDIQPMITCKEQQVLMSAYQFETDKSPDAEQTLGDGGDLEE</sequence>
<dbReference type="PANTHER" id="PTHR12461">
    <property type="entry name" value="HYPOXIA-INDUCIBLE FACTOR 1 ALPHA INHIBITOR-RELATED"/>
    <property type="match status" value="1"/>
</dbReference>
<dbReference type="Gene3D" id="2.60.120.650">
    <property type="entry name" value="Cupin"/>
    <property type="match status" value="1"/>
</dbReference>
<feature type="non-terminal residue" evidence="1">
    <location>
        <position position="1"/>
    </location>
</feature>
<dbReference type="Proteomes" id="UP001152795">
    <property type="component" value="Unassembled WGS sequence"/>
</dbReference>
<dbReference type="Pfam" id="PF13621">
    <property type="entry name" value="Cupin_8"/>
    <property type="match status" value="1"/>
</dbReference>
<evidence type="ECO:0000313" key="1">
    <source>
        <dbReference type="EMBL" id="CAB4040305.1"/>
    </source>
</evidence>
<evidence type="ECO:0000313" key="2">
    <source>
        <dbReference type="Proteomes" id="UP001152795"/>
    </source>
</evidence>
<reference evidence="1" key="1">
    <citation type="submission" date="2020-04" db="EMBL/GenBank/DDBJ databases">
        <authorList>
            <person name="Alioto T."/>
            <person name="Alioto T."/>
            <person name="Gomez Garrido J."/>
        </authorList>
    </citation>
    <scope>NUCLEOTIDE SEQUENCE</scope>
    <source>
        <strain evidence="1">A484AB</strain>
    </source>
</reference>
<organism evidence="1 2">
    <name type="scientific">Paramuricea clavata</name>
    <name type="common">Red gorgonian</name>
    <name type="synonym">Violescent sea-whip</name>
    <dbReference type="NCBI Taxonomy" id="317549"/>
    <lineage>
        <taxon>Eukaryota</taxon>
        <taxon>Metazoa</taxon>
        <taxon>Cnidaria</taxon>
        <taxon>Anthozoa</taxon>
        <taxon>Octocorallia</taxon>
        <taxon>Malacalcyonacea</taxon>
        <taxon>Plexauridae</taxon>
        <taxon>Paramuricea</taxon>
    </lineage>
</organism>
<dbReference type="AlphaFoldDB" id="A0A6S7K4G0"/>
<dbReference type="OrthoDB" id="415358at2759"/>
<dbReference type="PROSITE" id="PS51184">
    <property type="entry name" value="JMJC"/>
    <property type="match status" value="1"/>
</dbReference>
<protein>
    <submittedName>
        <fullName evidence="1">Uncharacterized protein</fullName>
    </submittedName>
</protein>
<dbReference type="SMART" id="SM00558">
    <property type="entry name" value="JmjC"/>
    <property type="match status" value="1"/>
</dbReference>
<name>A0A6S7K4G0_PARCT</name>
<comment type="caution">
    <text evidence="1">The sequence shown here is derived from an EMBL/GenBank/DDBJ whole genome shotgun (WGS) entry which is preliminary data.</text>
</comment>
<accession>A0A6S7K4G0</accession>
<dbReference type="InterPro" id="IPR041667">
    <property type="entry name" value="Cupin_8"/>
</dbReference>
<dbReference type="PANTHER" id="PTHR12461:SF91">
    <property type="entry name" value="JMJC DOMAIN-CONTAINING PROTEIN"/>
    <property type="match status" value="1"/>
</dbReference>
<dbReference type="SUPFAM" id="SSF51197">
    <property type="entry name" value="Clavaminate synthase-like"/>
    <property type="match status" value="1"/>
</dbReference>
<proteinExistence type="predicted"/>